<evidence type="ECO:0000256" key="5">
    <source>
        <dbReference type="ARBA" id="ARBA00022723"/>
    </source>
</evidence>
<feature type="domain" description="RING-Gid-type" evidence="14">
    <location>
        <begin position="783"/>
        <end position="836"/>
    </location>
</feature>
<name>A0AAD5XVU9_9FUNG</name>
<dbReference type="InterPro" id="IPR013761">
    <property type="entry name" value="SAM/pointed_sf"/>
</dbReference>
<evidence type="ECO:0000256" key="1">
    <source>
        <dbReference type="ARBA" id="ARBA00004496"/>
    </source>
</evidence>
<dbReference type="InterPro" id="IPR024964">
    <property type="entry name" value="CTLH/CRA"/>
</dbReference>
<evidence type="ECO:0000256" key="7">
    <source>
        <dbReference type="ARBA" id="ARBA00022833"/>
    </source>
</evidence>
<dbReference type="InterPro" id="IPR001660">
    <property type="entry name" value="SAM"/>
</dbReference>
<dbReference type="GO" id="GO:0061630">
    <property type="term" value="F:ubiquitin protein ligase activity"/>
    <property type="evidence" value="ECO:0007669"/>
    <property type="project" value="InterPro"/>
</dbReference>
<evidence type="ECO:0000259" key="14">
    <source>
        <dbReference type="PROSITE" id="PS51867"/>
    </source>
</evidence>
<dbReference type="Pfam" id="PF10607">
    <property type="entry name" value="CTLH"/>
    <property type="match status" value="1"/>
</dbReference>
<evidence type="ECO:0000256" key="11">
    <source>
        <dbReference type="SAM" id="Coils"/>
    </source>
</evidence>
<evidence type="ECO:0000259" key="13">
    <source>
        <dbReference type="PROSITE" id="PS50897"/>
    </source>
</evidence>
<evidence type="ECO:0000256" key="8">
    <source>
        <dbReference type="ARBA" id="ARBA00022980"/>
    </source>
</evidence>
<dbReference type="EMBL" id="JADGJW010000278">
    <property type="protein sequence ID" value="KAJ3220725.1"/>
    <property type="molecule type" value="Genomic_DNA"/>
</dbReference>
<dbReference type="SMART" id="SM00757">
    <property type="entry name" value="CRA"/>
    <property type="match status" value="1"/>
</dbReference>
<evidence type="ECO:0000313" key="16">
    <source>
        <dbReference type="Proteomes" id="UP001211065"/>
    </source>
</evidence>
<feature type="coiled-coil region" evidence="11">
    <location>
        <begin position="530"/>
        <end position="557"/>
    </location>
</feature>
<dbReference type="GO" id="GO:0034657">
    <property type="term" value="C:GID complex"/>
    <property type="evidence" value="ECO:0007669"/>
    <property type="project" value="TreeGrafter"/>
</dbReference>
<accession>A0AAD5XVU9</accession>
<dbReference type="GO" id="GO:0008270">
    <property type="term" value="F:zinc ion binding"/>
    <property type="evidence" value="ECO:0007669"/>
    <property type="project" value="UniProtKB-KW"/>
</dbReference>
<dbReference type="Pfam" id="PF01165">
    <property type="entry name" value="Ribosomal_S21"/>
    <property type="match status" value="1"/>
</dbReference>
<reference evidence="15" key="1">
    <citation type="submission" date="2020-05" db="EMBL/GenBank/DDBJ databases">
        <title>Phylogenomic resolution of chytrid fungi.</title>
        <authorList>
            <person name="Stajich J.E."/>
            <person name="Amses K."/>
            <person name="Simmons R."/>
            <person name="Seto K."/>
            <person name="Myers J."/>
            <person name="Bonds A."/>
            <person name="Quandt C.A."/>
            <person name="Barry K."/>
            <person name="Liu P."/>
            <person name="Grigoriev I."/>
            <person name="Longcore J.E."/>
            <person name="James T.Y."/>
        </authorList>
    </citation>
    <scope>NUCLEOTIDE SEQUENCE</scope>
    <source>
        <strain evidence="15">JEL0476</strain>
    </source>
</reference>
<dbReference type="InterPro" id="IPR057327">
    <property type="entry name" value="Vts1_dom"/>
</dbReference>
<keyword evidence="9" id="KW-0687">Ribonucleoprotein</keyword>
<keyword evidence="16" id="KW-1185">Reference proteome</keyword>
<dbReference type="Pfam" id="PF25479">
    <property type="entry name" value="Vts1"/>
    <property type="match status" value="1"/>
</dbReference>
<evidence type="ECO:0000256" key="2">
    <source>
        <dbReference type="ARBA" id="ARBA00006640"/>
    </source>
</evidence>
<dbReference type="GO" id="GO:0006412">
    <property type="term" value="P:translation"/>
    <property type="evidence" value="ECO:0007669"/>
    <property type="project" value="InterPro"/>
</dbReference>
<keyword evidence="5" id="KW-0479">Metal-binding</keyword>
<evidence type="ECO:0000256" key="12">
    <source>
        <dbReference type="SAM" id="MobiDB-lite"/>
    </source>
</evidence>
<feature type="compositionally biased region" description="Polar residues" evidence="12">
    <location>
        <begin position="124"/>
        <end position="142"/>
    </location>
</feature>
<evidence type="ECO:0000256" key="6">
    <source>
        <dbReference type="ARBA" id="ARBA00022771"/>
    </source>
</evidence>
<sequence>MFKTITKFFCRGYRGHISDNRDFSLGRSIKVKGTNITQAYFDLKRVLEESKVRETVRYQERFERPTDKRRRKKKESNFRQYMKHMKKQITLAHDLKKRLGDNYQRPSSEAVLSRPVSDVHNRHLSTATEQQRPSSDMAQHSNYKSPEAIAIDRWFEDLNYYEQTLEQMAKTKLDSNFVDELKAIEQWFKVLSEPERTTALYSLLQLHCSPVQVRFFSTVLTQMANKGGPSTKNKQNNNTVNNRNSANSNSSRPSSINNGLPRLEVNDGLLPMSPNPMINNMYDAYHTSDLQQPIGSPLLRPQTPSEAAISSADWSMNPQELPLRSVSPSPIVPPSRGSSKQHHPASGWDHLEIDKLRPFGSERNYAGSDFSDYSENNGNFQNGNNVAGNATNSSGRGGNVINEKGKIPECVDLTLLNGKFDGIVFKQLLYLDIPAWFRSLRLHKYTPLFENDKYDKIIMMSEKELEERGVAALGARRKMLKVFEMVPLEQFKRAIRNSQKYIEREMLHLNAQVLEFSKKKVPSLDDEESRKQQEKALDHLITRLEILKRKLVETKQEEEMFCQRIKKRFIHLDELRQIQFADGEDFERWSKVKLDRLLVDFMLRKGLMETAKLTAEEMGIKDLVDVELFTASKKIEESILNRSCSEALSWCNENKSSLKKLQEKSTLEFNLRIQDFVELIRAKKSSEAIVYAKKYITQFGDLHLKEIQQAMALLCFSPSTNCEVYKKYFDLNRWKKLAKQFQTDNYLLNSLTSESMLKISLQAGLTALKTSNCSRVEDQNVNCPCCSVDSFGKLAEGLPMAHQVNRISGEIMNENNPPMVLPNGYVYSQNVKVSNF</sequence>
<gene>
    <name evidence="15" type="ORF">HK099_004051</name>
</gene>
<dbReference type="PANTHER" id="PTHR12170:SF2">
    <property type="entry name" value="E3 UBIQUITIN-PROTEIN TRANSFERASE MAEA"/>
    <property type="match status" value="1"/>
</dbReference>
<evidence type="ECO:0000256" key="4">
    <source>
        <dbReference type="ARBA" id="ARBA00022490"/>
    </source>
</evidence>
<dbReference type="InterPro" id="IPR045098">
    <property type="entry name" value="Fyv10_fam"/>
</dbReference>
<dbReference type="InterPro" id="IPR006594">
    <property type="entry name" value="LisH"/>
</dbReference>
<evidence type="ECO:0000313" key="15">
    <source>
        <dbReference type="EMBL" id="KAJ3220725.1"/>
    </source>
</evidence>
<dbReference type="AlphaFoldDB" id="A0AAD5XVU9"/>
<proteinExistence type="inferred from homology"/>
<keyword evidence="11" id="KW-0175">Coiled coil</keyword>
<keyword evidence="4" id="KW-0963">Cytoplasm</keyword>
<dbReference type="SUPFAM" id="SSF47769">
    <property type="entry name" value="SAM/Pointed domain"/>
    <property type="match status" value="1"/>
</dbReference>
<feature type="zinc finger region" description="RING-Gid-type" evidence="10">
    <location>
        <begin position="783"/>
        <end position="836"/>
    </location>
</feature>
<dbReference type="InterPro" id="IPR013144">
    <property type="entry name" value="CRA_dom"/>
</dbReference>
<protein>
    <submittedName>
        <fullName evidence="15">Uncharacterized protein</fullName>
    </submittedName>
</protein>
<evidence type="ECO:0000256" key="10">
    <source>
        <dbReference type="PROSITE-ProRule" id="PRU01215"/>
    </source>
</evidence>
<evidence type="ECO:0000256" key="3">
    <source>
        <dbReference type="ARBA" id="ARBA00010615"/>
    </source>
</evidence>
<feature type="compositionally biased region" description="Low complexity" evidence="12">
    <location>
        <begin position="230"/>
        <end position="258"/>
    </location>
</feature>
<dbReference type="GO" id="GO:0003735">
    <property type="term" value="F:structural constituent of ribosome"/>
    <property type="evidence" value="ECO:0007669"/>
    <property type="project" value="InterPro"/>
</dbReference>
<comment type="similarity">
    <text evidence="3">Belongs to the FYV10 family.</text>
</comment>
<feature type="region of interest" description="Disordered" evidence="12">
    <location>
        <begin position="103"/>
        <end position="142"/>
    </location>
</feature>
<dbReference type="PROSITE" id="PS50897">
    <property type="entry name" value="CTLH"/>
    <property type="match status" value="1"/>
</dbReference>
<dbReference type="PROSITE" id="PS51867">
    <property type="entry name" value="ZF_RING_GID"/>
    <property type="match status" value="1"/>
</dbReference>
<dbReference type="InterPro" id="IPR001911">
    <property type="entry name" value="Ribosomal_bS21"/>
</dbReference>
<evidence type="ECO:0000256" key="9">
    <source>
        <dbReference type="ARBA" id="ARBA00023274"/>
    </source>
</evidence>
<dbReference type="SMART" id="SM00668">
    <property type="entry name" value="CTLH"/>
    <property type="match status" value="1"/>
</dbReference>
<comment type="subcellular location">
    <subcellularLocation>
        <location evidence="1">Cytoplasm</location>
    </subcellularLocation>
</comment>
<dbReference type="GO" id="GO:0043161">
    <property type="term" value="P:proteasome-mediated ubiquitin-dependent protein catabolic process"/>
    <property type="evidence" value="ECO:0007669"/>
    <property type="project" value="InterPro"/>
</dbReference>
<keyword evidence="6 10" id="KW-0863">Zinc-finger</keyword>
<dbReference type="Proteomes" id="UP001211065">
    <property type="component" value="Unassembled WGS sequence"/>
</dbReference>
<dbReference type="GO" id="GO:0005634">
    <property type="term" value="C:nucleus"/>
    <property type="evidence" value="ECO:0007669"/>
    <property type="project" value="TreeGrafter"/>
</dbReference>
<feature type="region of interest" description="Disordered" evidence="12">
    <location>
        <begin position="376"/>
        <end position="397"/>
    </location>
</feature>
<dbReference type="Gene3D" id="1.10.150.50">
    <property type="entry name" value="Transcription Factor, Ets-1"/>
    <property type="match status" value="1"/>
</dbReference>
<dbReference type="GO" id="GO:0005737">
    <property type="term" value="C:cytoplasm"/>
    <property type="evidence" value="ECO:0007669"/>
    <property type="project" value="UniProtKB-SubCell"/>
</dbReference>
<dbReference type="InterPro" id="IPR044063">
    <property type="entry name" value="ZF_RING_GID"/>
</dbReference>
<comment type="caution">
    <text evidence="15">The sequence shown here is derived from an EMBL/GenBank/DDBJ whole genome shotgun (WGS) entry which is preliminary data.</text>
</comment>
<feature type="region of interest" description="Disordered" evidence="12">
    <location>
        <begin position="226"/>
        <end position="268"/>
    </location>
</feature>
<feature type="compositionally biased region" description="Low complexity" evidence="12">
    <location>
        <begin position="376"/>
        <end position="389"/>
    </location>
</feature>
<dbReference type="PROSITE" id="PS50896">
    <property type="entry name" value="LISH"/>
    <property type="match status" value="1"/>
</dbReference>
<dbReference type="GO" id="GO:0005840">
    <property type="term" value="C:ribosome"/>
    <property type="evidence" value="ECO:0007669"/>
    <property type="project" value="UniProtKB-KW"/>
</dbReference>
<keyword evidence="7" id="KW-0862">Zinc</keyword>
<organism evidence="15 16">
    <name type="scientific">Clydaea vesicula</name>
    <dbReference type="NCBI Taxonomy" id="447962"/>
    <lineage>
        <taxon>Eukaryota</taxon>
        <taxon>Fungi</taxon>
        <taxon>Fungi incertae sedis</taxon>
        <taxon>Chytridiomycota</taxon>
        <taxon>Chytridiomycota incertae sedis</taxon>
        <taxon>Chytridiomycetes</taxon>
        <taxon>Lobulomycetales</taxon>
        <taxon>Lobulomycetaceae</taxon>
        <taxon>Clydaea</taxon>
    </lineage>
</organism>
<dbReference type="Pfam" id="PF07647">
    <property type="entry name" value="SAM_2"/>
    <property type="match status" value="1"/>
</dbReference>
<feature type="region of interest" description="Disordered" evidence="12">
    <location>
        <begin position="319"/>
        <end position="351"/>
    </location>
</feature>
<feature type="domain" description="CTLH" evidence="13">
    <location>
        <begin position="629"/>
        <end position="687"/>
    </location>
</feature>
<keyword evidence="8" id="KW-0689">Ribosomal protein</keyword>
<feature type="compositionally biased region" description="Low complexity" evidence="12">
    <location>
        <begin position="321"/>
        <end position="338"/>
    </location>
</feature>
<dbReference type="GO" id="GO:1990904">
    <property type="term" value="C:ribonucleoprotein complex"/>
    <property type="evidence" value="ECO:0007669"/>
    <property type="project" value="UniProtKB-KW"/>
</dbReference>
<comment type="similarity">
    <text evidence="2">Belongs to the bacterial ribosomal protein bS21 family.</text>
</comment>
<dbReference type="PANTHER" id="PTHR12170">
    <property type="entry name" value="MACROPHAGE ERYTHROBLAST ATTACHER-RELATED"/>
    <property type="match status" value="1"/>
</dbReference>
<dbReference type="InterPro" id="IPR006595">
    <property type="entry name" value="CTLH_C"/>
</dbReference>